<dbReference type="GO" id="GO:0008270">
    <property type="term" value="F:zinc ion binding"/>
    <property type="evidence" value="ECO:0007669"/>
    <property type="project" value="InterPro"/>
</dbReference>
<feature type="compositionally biased region" description="Basic and acidic residues" evidence="1">
    <location>
        <begin position="333"/>
        <end position="342"/>
    </location>
</feature>
<dbReference type="EnsemblMetazoa" id="XM_019899708.1">
    <property type="protein sequence ID" value="XP_019755267.1"/>
    <property type="gene ID" value="LOC109534133"/>
</dbReference>
<gene>
    <name evidence="4" type="primary">109534133</name>
    <name evidence="3" type="ORF">YQE_03518</name>
</gene>
<dbReference type="OrthoDB" id="434647at2759"/>
<evidence type="ECO:0000256" key="1">
    <source>
        <dbReference type="SAM" id="MobiDB-lite"/>
    </source>
</evidence>
<dbReference type="HOGENOM" id="CLU_515140_0_0_1"/>
<dbReference type="Proteomes" id="UP000019118">
    <property type="component" value="Unassembled WGS sequence"/>
</dbReference>
<evidence type="ECO:0000313" key="5">
    <source>
        <dbReference type="Proteomes" id="UP000019118"/>
    </source>
</evidence>
<proteinExistence type="predicted"/>
<keyword evidence="5" id="KW-1185">Reference proteome</keyword>
<name>N6UHE2_DENPD</name>
<dbReference type="AlphaFoldDB" id="N6UHE2"/>
<feature type="domain" description="U1-type" evidence="2">
    <location>
        <begin position="254"/>
        <end position="288"/>
    </location>
</feature>
<dbReference type="EMBL" id="KB740605">
    <property type="protein sequence ID" value="ENN80041.1"/>
    <property type="molecule type" value="Genomic_DNA"/>
</dbReference>
<evidence type="ECO:0000313" key="4">
    <source>
        <dbReference type="EnsemblMetazoa" id="XP_019755267.1"/>
    </source>
</evidence>
<dbReference type="SMART" id="SM00451">
    <property type="entry name" value="ZnF_U1"/>
    <property type="match status" value="2"/>
</dbReference>
<feature type="non-terminal residue" evidence="3">
    <location>
        <position position="1"/>
    </location>
</feature>
<protein>
    <recommendedName>
        <fullName evidence="2">U1-type domain-containing protein</fullName>
    </recommendedName>
</protein>
<dbReference type="InterPro" id="IPR003604">
    <property type="entry name" value="Matrin/U1-like-C_Znf_C2H2"/>
</dbReference>
<organism evidence="3">
    <name type="scientific">Dendroctonus ponderosae</name>
    <name type="common">Mountain pine beetle</name>
    <dbReference type="NCBI Taxonomy" id="77166"/>
    <lineage>
        <taxon>Eukaryota</taxon>
        <taxon>Metazoa</taxon>
        <taxon>Ecdysozoa</taxon>
        <taxon>Arthropoda</taxon>
        <taxon>Hexapoda</taxon>
        <taxon>Insecta</taxon>
        <taxon>Pterygota</taxon>
        <taxon>Neoptera</taxon>
        <taxon>Endopterygota</taxon>
        <taxon>Coleoptera</taxon>
        <taxon>Polyphaga</taxon>
        <taxon>Cucujiformia</taxon>
        <taxon>Curculionidae</taxon>
        <taxon>Scolytinae</taxon>
        <taxon>Dendroctonus</taxon>
    </lineage>
</organism>
<dbReference type="KEGG" id="dpa:109534133"/>
<reference evidence="3 5" key="1">
    <citation type="journal article" date="2013" name="Genome Biol.">
        <title>Draft genome of the mountain pine beetle, Dendroctonus ponderosae Hopkins, a major forest pest.</title>
        <authorList>
            <person name="Keeling C.I."/>
            <person name="Yuen M.M."/>
            <person name="Liao N.Y."/>
            <person name="Docking T.R."/>
            <person name="Chan S.K."/>
            <person name="Taylor G.A."/>
            <person name="Palmquist D.L."/>
            <person name="Jackman S.D."/>
            <person name="Nguyen A."/>
            <person name="Li M."/>
            <person name="Henderson H."/>
            <person name="Janes J.K."/>
            <person name="Zhao Y."/>
            <person name="Pandoh P."/>
            <person name="Moore R."/>
            <person name="Sperling F.A."/>
            <person name="Huber D.P."/>
            <person name="Birol I."/>
            <person name="Jones S.J."/>
            <person name="Bohlmann J."/>
        </authorList>
    </citation>
    <scope>NUCLEOTIDE SEQUENCE</scope>
</reference>
<reference evidence="4" key="2">
    <citation type="submission" date="2024-08" db="UniProtKB">
        <authorList>
            <consortium name="EnsemblMetazoa"/>
        </authorList>
    </citation>
    <scope>IDENTIFICATION</scope>
</reference>
<sequence length="529" mass="60206">MNFYDELENVPIKELARLHNEHLISDESSDACSEPENLPVFSIEQINSLVVHHLPTKTQLVSPETCRRVAQKLSELLLISYCNVCDKFCGTHYKTAKHHKNISHWLRAELMTSDPKVTAKVYCAPCNLALNLDTPDDHYSSETHKRCVELYCGCCQINVPTRKLMSKHIQSDMHAKKELMNPHSEYVPVLEEAINTAGLNAQLVLRLSKLMGPNMCLICQDRSKKHRYSRHHVPNVLAWIRSNDINHEFYPDNVALLFCAACNVVHLNNEIALEHSRTRAHALNAKTYCVPCQRFLRNVTTHQQSKQHRQNIIDQRQSGAVNGSHAELPGESQSEKDKSAECSKIETEEATANIERILQMKVLEQLEEIANKFLANKTVSSRNALGLLKKVNEELASISKLKKPDCPSKQRAHPKVAQVRMELGRLRAIMAPRNRPWLSRNAALNYMSNLMAALVAKVTTCNPDYMFNIQSDWTRCSEQLLDGVVLTTEHTVWCNVLWALPLIEQFNAQLESLIESQRDASILEMLLTR</sequence>
<feature type="domain" description="U1-type" evidence="2">
    <location>
        <begin position="118"/>
        <end position="151"/>
    </location>
</feature>
<evidence type="ECO:0000259" key="2">
    <source>
        <dbReference type="SMART" id="SM00451"/>
    </source>
</evidence>
<feature type="region of interest" description="Disordered" evidence="1">
    <location>
        <begin position="317"/>
        <end position="342"/>
    </location>
</feature>
<dbReference type="GO" id="GO:0003676">
    <property type="term" value="F:nucleic acid binding"/>
    <property type="evidence" value="ECO:0007669"/>
    <property type="project" value="InterPro"/>
</dbReference>
<evidence type="ECO:0000313" key="3">
    <source>
        <dbReference type="EMBL" id="ENN80041.1"/>
    </source>
</evidence>
<accession>N6UHE2</accession>